<proteinExistence type="predicted"/>
<evidence type="ECO:0000313" key="1">
    <source>
        <dbReference type="EMBL" id="KAF0747993.1"/>
    </source>
</evidence>
<name>A0A6G0Y2S5_APHCR</name>
<organism evidence="1 2">
    <name type="scientific">Aphis craccivora</name>
    <name type="common">Cowpea aphid</name>
    <dbReference type="NCBI Taxonomy" id="307492"/>
    <lineage>
        <taxon>Eukaryota</taxon>
        <taxon>Metazoa</taxon>
        <taxon>Ecdysozoa</taxon>
        <taxon>Arthropoda</taxon>
        <taxon>Hexapoda</taxon>
        <taxon>Insecta</taxon>
        <taxon>Pterygota</taxon>
        <taxon>Neoptera</taxon>
        <taxon>Paraneoptera</taxon>
        <taxon>Hemiptera</taxon>
        <taxon>Sternorrhyncha</taxon>
        <taxon>Aphidomorpha</taxon>
        <taxon>Aphidoidea</taxon>
        <taxon>Aphididae</taxon>
        <taxon>Aphidini</taxon>
        <taxon>Aphis</taxon>
        <taxon>Aphis</taxon>
    </lineage>
</organism>
<protein>
    <submittedName>
        <fullName evidence="1">Uncharacterized protein</fullName>
    </submittedName>
</protein>
<comment type="caution">
    <text evidence="1">The sequence shown here is derived from an EMBL/GenBank/DDBJ whole genome shotgun (WGS) entry which is preliminary data.</text>
</comment>
<keyword evidence="2" id="KW-1185">Reference proteome</keyword>
<gene>
    <name evidence="1" type="ORF">FWK35_00016064</name>
</gene>
<reference evidence="1 2" key="1">
    <citation type="submission" date="2019-08" db="EMBL/GenBank/DDBJ databases">
        <title>Whole genome of Aphis craccivora.</title>
        <authorList>
            <person name="Voronova N.V."/>
            <person name="Shulinski R.S."/>
            <person name="Bandarenka Y.V."/>
            <person name="Zhorov D.G."/>
            <person name="Warner D."/>
        </authorList>
    </citation>
    <scope>NUCLEOTIDE SEQUENCE [LARGE SCALE GENOMIC DNA]</scope>
    <source>
        <strain evidence="1">180601</strain>
        <tissue evidence="1">Whole Body</tissue>
    </source>
</reference>
<sequence length="124" mass="14585">MDIARQTSVDWASFHQEVVFDGMIIRHKKIGTQTSRSRCVRHIKQVQIGDHMPKSKQRVELLVLGETQKYHTKIITITQCLTNNAKHWGLKRNPVFSNICQILLATRFLHHLNDNDFIYYIDKQ</sequence>
<dbReference type="Proteomes" id="UP000478052">
    <property type="component" value="Unassembled WGS sequence"/>
</dbReference>
<dbReference type="EMBL" id="VUJU01006641">
    <property type="protein sequence ID" value="KAF0747993.1"/>
    <property type="molecule type" value="Genomic_DNA"/>
</dbReference>
<accession>A0A6G0Y2S5</accession>
<evidence type="ECO:0000313" key="2">
    <source>
        <dbReference type="Proteomes" id="UP000478052"/>
    </source>
</evidence>
<dbReference type="AlphaFoldDB" id="A0A6G0Y2S5"/>